<keyword evidence="3" id="KW-1185">Reference proteome</keyword>
<protein>
    <recommendedName>
        <fullName evidence="4">Class F sortase</fullName>
    </recommendedName>
</protein>
<proteinExistence type="predicted"/>
<dbReference type="EMBL" id="JAVREO010000005">
    <property type="protein sequence ID" value="MDT0266834.1"/>
    <property type="molecule type" value="Genomic_DNA"/>
</dbReference>
<comment type="caution">
    <text evidence="2">The sequence shown here is derived from an EMBL/GenBank/DDBJ whole genome shotgun (WGS) entry which is preliminary data.</text>
</comment>
<dbReference type="RefSeq" id="WP_311666875.1">
    <property type="nucleotide sequence ID" value="NZ_JAVREO010000005.1"/>
</dbReference>
<organism evidence="2 3">
    <name type="scientific">Streptomyces chisholmiae</name>
    <dbReference type="NCBI Taxonomy" id="3075540"/>
    <lineage>
        <taxon>Bacteria</taxon>
        <taxon>Bacillati</taxon>
        <taxon>Actinomycetota</taxon>
        <taxon>Actinomycetes</taxon>
        <taxon>Kitasatosporales</taxon>
        <taxon>Streptomycetaceae</taxon>
        <taxon>Streptomyces</taxon>
    </lineage>
</organism>
<gene>
    <name evidence="2" type="ORF">RM844_11080</name>
</gene>
<name>A0ABU2JPB8_9ACTN</name>
<evidence type="ECO:0000313" key="3">
    <source>
        <dbReference type="Proteomes" id="UP001183410"/>
    </source>
</evidence>
<sequence length="49" mass="4834">MTGTTSWRRMACGVAAAVLLVVLGVTVRDEGAGEPPAPSVGPAAPARAD</sequence>
<evidence type="ECO:0000313" key="2">
    <source>
        <dbReference type="EMBL" id="MDT0266834.1"/>
    </source>
</evidence>
<dbReference type="Proteomes" id="UP001183410">
    <property type="component" value="Unassembled WGS sequence"/>
</dbReference>
<reference evidence="3" key="1">
    <citation type="submission" date="2023-07" db="EMBL/GenBank/DDBJ databases">
        <title>30 novel species of actinomycetes from the DSMZ collection.</title>
        <authorList>
            <person name="Nouioui I."/>
        </authorList>
    </citation>
    <scope>NUCLEOTIDE SEQUENCE [LARGE SCALE GENOMIC DNA]</scope>
    <source>
        <strain evidence="3">DSM 44915</strain>
    </source>
</reference>
<evidence type="ECO:0008006" key="4">
    <source>
        <dbReference type="Google" id="ProtNLM"/>
    </source>
</evidence>
<accession>A0ABU2JPB8</accession>
<evidence type="ECO:0000256" key="1">
    <source>
        <dbReference type="SAM" id="MobiDB-lite"/>
    </source>
</evidence>
<feature type="region of interest" description="Disordered" evidence="1">
    <location>
        <begin position="30"/>
        <end position="49"/>
    </location>
</feature>
<feature type="compositionally biased region" description="Low complexity" evidence="1">
    <location>
        <begin position="40"/>
        <end position="49"/>
    </location>
</feature>